<evidence type="ECO:0000313" key="2">
    <source>
        <dbReference type="Proteomes" id="UP000319384"/>
    </source>
</evidence>
<organism evidence="1 2">
    <name type="scientific">SAR86 cluster bacterium</name>
    <dbReference type="NCBI Taxonomy" id="2030880"/>
    <lineage>
        <taxon>Bacteria</taxon>
        <taxon>Pseudomonadati</taxon>
        <taxon>Pseudomonadota</taxon>
        <taxon>Gammaproteobacteria</taxon>
        <taxon>SAR86 cluster</taxon>
    </lineage>
</organism>
<name>A0A520N207_9GAMM</name>
<keyword evidence="1" id="KW-0647">Proteasome</keyword>
<dbReference type="GO" id="GO:0051603">
    <property type="term" value="P:proteolysis involved in protein catabolic process"/>
    <property type="evidence" value="ECO:0007669"/>
    <property type="project" value="InterPro"/>
</dbReference>
<comment type="caution">
    <text evidence="1">The sequence shown here is derived from an EMBL/GenBank/DDBJ whole genome shotgun (WGS) entry which is preliminary data.</text>
</comment>
<dbReference type="InterPro" id="IPR001353">
    <property type="entry name" value="Proteasome_sua/b"/>
</dbReference>
<dbReference type="PIRSF" id="PIRSF009120">
    <property type="entry name" value="UCP009120_prtse"/>
    <property type="match status" value="1"/>
</dbReference>
<proteinExistence type="predicted"/>
<protein>
    <submittedName>
        <fullName evidence="1">20S proteasome subunit A/B</fullName>
    </submittedName>
</protein>
<evidence type="ECO:0000313" key="1">
    <source>
        <dbReference type="EMBL" id="RZO27509.1"/>
    </source>
</evidence>
<dbReference type="AlphaFoldDB" id="A0A520N207"/>
<dbReference type="InterPro" id="IPR016545">
    <property type="entry name" value="UCP009120_prtse"/>
</dbReference>
<dbReference type="SUPFAM" id="SSF56235">
    <property type="entry name" value="N-terminal nucleophile aminohydrolases (Ntn hydrolases)"/>
    <property type="match status" value="1"/>
</dbReference>
<dbReference type="EMBL" id="SHBH01000001">
    <property type="protein sequence ID" value="RZO27509.1"/>
    <property type="molecule type" value="Genomic_DNA"/>
</dbReference>
<dbReference type="InterPro" id="IPR029055">
    <property type="entry name" value="Ntn_hydrolases_N"/>
</dbReference>
<gene>
    <name evidence="1" type="ORF">EVA95_00015</name>
</gene>
<reference evidence="1 2" key="1">
    <citation type="submission" date="2019-02" db="EMBL/GenBank/DDBJ databases">
        <title>Prokaryotic population dynamics and viral predation in marine succession experiment using metagenomics: the confinement effect.</title>
        <authorList>
            <person name="Haro-Moreno J.M."/>
            <person name="Rodriguez-Valera F."/>
            <person name="Lopez-Perez M."/>
        </authorList>
    </citation>
    <scope>NUCLEOTIDE SEQUENCE [LARGE SCALE GENOMIC DNA]</scope>
    <source>
        <strain evidence="1">MED-G162</strain>
    </source>
</reference>
<accession>A0A520N207</accession>
<dbReference type="GO" id="GO:0005839">
    <property type="term" value="C:proteasome core complex"/>
    <property type="evidence" value="ECO:0007669"/>
    <property type="project" value="InterPro"/>
</dbReference>
<sequence length="242" mass="27219">MTYCVGMKMDDGIVMVSDSRTNAGLDNVSTYKKMFTHAVGDRCIVIVTSGNLSTSQHVFKTLKNDINSNNPINSLNTCKNFDEIADYVGQISWNHSKTDGISFNTHLGSNFIIGGQIQGQDSDLMMVYPVGNYIRASEIKPFFQLGETKYGKPILDRLIRNETELGDAARCALVSFDSTMKSDLTVGPPIDLIVYKKDSLQISQEEHLQFKTPFFSDLSSKWSEGLRNLFKELPKFDWEKDK</sequence>
<dbReference type="Pfam" id="PF00227">
    <property type="entry name" value="Proteasome"/>
    <property type="match status" value="1"/>
</dbReference>
<dbReference type="Proteomes" id="UP000319384">
    <property type="component" value="Unassembled WGS sequence"/>
</dbReference>
<dbReference type="Gene3D" id="3.60.20.10">
    <property type="entry name" value="Glutamine Phosphoribosylpyrophosphate, subunit 1, domain 1"/>
    <property type="match status" value="1"/>
</dbReference>